<dbReference type="Pfam" id="PF02394">
    <property type="entry name" value="IL1_propep"/>
    <property type="match status" value="1"/>
</dbReference>
<feature type="region of interest" description="Disordered" evidence="16">
    <location>
        <begin position="507"/>
        <end position="653"/>
    </location>
</feature>
<evidence type="ECO:0000256" key="1">
    <source>
        <dbReference type="ARBA" id="ARBA00004245"/>
    </source>
</evidence>
<sequence length="945" mass="105003">MAQVPDLFEDLKSCYSENEEYSSEIDQLSLSQKSFYDASYDPLPKNCMGQFLSLSTAGTSKTSQLTYKESVVVVAANGKILKKRRLSFNQFITNDDVETIANDPEEEILQPTSVPYSLQGNVKYPFMMVIKRHFILNDNLHQSIIRDTSGHFLMAAALNNMEQAVRFDMDAYKSDDLKLPVTLRISDTRLFLSAQNEGESVLLKELPETPKIITDETNLLFFWEHRGNKDYFEPYLKAKNNCPNPPSSKSTIRPKKDVANHVALPVKATRPIGIKHQPRPAIIPGSRKPKLEPPKLLGKRLTSGCVSSLPNCQPSSNRQQQHKAGSSSGELSRKTVGSLHLQELKAAEQQVTDRGNTALTDSVDSDRGEGESSHNFLKEVNKENLSQTVLDSEKTPHPQLWTKSEPKTSSYNQTKSSLALKQALGKSSLNCAVLRDRANKQFVGEAQTRIPPGKSQQLPRGTALAKLGVKTPKTVPSHSVQTLSRTQAAKKPGIKDLKDININRGKYERPGAAKLQSHAATEQKAVHTRPRTCPSLLQGGPDRLKQDQKPTQPCSRPQTSCVQQKSKAVSQRPTLAVGSFPSVIPNTPSIRASTAKGNKHSSSCQQKAQTLDSKLKGALPKNPFLNKTAPKTQAGGTAINGRGGPNGTQTNPDVKKKITAEDRRKQLEEWQKSKGKMYKRPPMELKTKRKIIEEMNVSFWKSMEREEEERNAQLELSNKINSTLTECLQLIEGGVLSNEVFTILSSIPEAEKFAKFWICKAKFLASKGTFDVIGLYEEAIKNGATPIQELREVVLNILQDQNRARDGITSESLVAETTIPPIEELARDMESGRKSCLSPKEREQVPATPQITAAEQDRHPGIKLQVAPIPRISGMPEVQDMKLITPVRRSARIERAVSRYPEMLQDHDLVVASLSELLEVEETECFVFRKNEALPVTLGFQTLES</sequence>
<dbReference type="Gene3D" id="2.80.10.50">
    <property type="match status" value="1"/>
</dbReference>
<comment type="subunit">
    <text evidence="15">Monomer.</text>
</comment>
<evidence type="ECO:0000256" key="5">
    <source>
        <dbReference type="ARBA" id="ARBA00022490"/>
    </source>
</evidence>
<feature type="compositionally biased region" description="Polar residues" evidence="16">
    <location>
        <begin position="349"/>
        <end position="362"/>
    </location>
</feature>
<feature type="compositionally biased region" description="Polar residues" evidence="16">
    <location>
        <begin position="584"/>
        <end position="612"/>
    </location>
</feature>
<feature type="region of interest" description="Disordered" evidence="16">
    <location>
        <begin position="471"/>
        <end position="494"/>
    </location>
</feature>
<evidence type="ECO:0000256" key="9">
    <source>
        <dbReference type="ARBA" id="ARBA00022620"/>
    </source>
</evidence>
<dbReference type="GO" id="GO:0001660">
    <property type="term" value="P:fever generation"/>
    <property type="evidence" value="ECO:0007669"/>
    <property type="project" value="UniProtKB-UniRule"/>
</dbReference>
<evidence type="ECO:0000256" key="6">
    <source>
        <dbReference type="ARBA" id="ARBA00022514"/>
    </source>
</evidence>
<dbReference type="GO" id="GO:0005615">
    <property type="term" value="C:extracellular space"/>
    <property type="evidence" value="ECO:0007669"/>
    <property type="project" value="UniProtKB-KW"/>
</dbReference>
<dbReference type="GO" id="GO:0005813">
    <property type="term" value="C:centrosome"/>
    <property type="evidence" value="ECO:0007669"/>
    <property type="project" value="TreeGrafter"/>
</dbReference>
<dbReference type="EMBL" id="KE164356">
    <property type="protein sequence ID" value="EPQ17402.1"/>
    <property type="molecule type" value="Genomic_DNA"/>
</dbReference>
<evidence type="ECO:0000256" key="11">
    <source>
        <dbReference type="ARBA" id="ARBA00023198"/>
    </source>
</evidence>
<evidence type="ECO:0000256" key="16">
    <source>
        <dbReference type="SAM" id="MobiDB-lite"/>
    </source>
</evidence>
<keyword evidence="11 15" id="KW-0395">Inflammatory response</keyword>
<dbReference type="InterPro" id="IPR003502">
    <property type="entry name" value="IL-1_propep"/>
</dbReference>
<feature type="compositionally biased region" description="Polar residues" evidence="16">
    <location>
        <begin position="304"/>
        <end position="330"/>
    </location>
</feature>
<dbReference type="GO" id="GO:0051781">
    <property type="term" value="P:positive regulation of cell division"/>
    <property type="evidence" value="ECO:0007669"/>
    <property type="project" value="UniProtKB-KW"/>
</dbReference>
<comment type="function">
    <text evidence="14">Cytokine constitutively present intracellularly in nearly all resting non-hematopoietic cells that plays an important role in inflammation and bridges the innate and adaptive immune systems. After binding to its receptor IL1R1 together with its accessory protein IL1RAP, forms the high affinity interleukin-1 receptor complex. Signaling involves the recruitment of adapter molecules such as MYD88, IRAK1 or IRAK4. In turn, mediates the activation of NF-kappa-B and the three MAPK pathways p38, p42/p44 and JNK pathways. Within the cell, acts as an alarmin and cell death results in its liberation in the extracellular space after disruption of the cell membrane to induce inflammation and alert the host to injury or damage. In addition to its role as a danger signal, which occurs when the cytokine is passively released by cell necrosis, directly senses DNA damage and acts as signal for genotoxic stress without loss of cell integrity.</text>
</comment>
<evidence type="ECO:0000313" key="19">
    <source>
        <dbReference type="EMBL" id="EPQ17402.1"/>
    </source>
</evidence>
<dbReference type="GO" id="GO:0006955">
    <property type="term" value="P:immune response"/>
    <property type="evidence" value="ECO:0007669"/>
    <property type="project" value="InterPro"/>
</dbReference>
<evidence type="ECO:0000256" key="3">
    <source>
        <dbReference type="ARBA" id="ARBA00009468"/>
    </source>
</evidence>
<dbReference type="GO" id="GO:0072686">
    <property type="term" value="C:mitotic spindle"/>
    <property type="evidence" value="ECO:0007669"/>
    <property type="project" value="TreeGrafter"/>
</dbReference>
<evidence type="ECO:0000256" key="7">
    <source>
        <dbReference type="ARBA" id="ARBA00022525"/>
    </source>
</evidence>
<keyword evidence="9 15" id="KW-0666">Pyrogen</keyword>
<evidence type="ECO:0000256" key="13">
    <source>
        <dbReference type="ARBA" id="ARBA00023246"/>
    </source>
</evidence>
<comment type="similarity">
    <text evidence="3">Belongs to the CKAP2 family.</text>
</comment>
<evidence type="ECO:0000256" key="14">
    <source>
        <dbReference type="ARBA" id="ARBA00034090"/>
    </source>
</evidence>
<reference evidence="19 20" key="1">
    <citation type="journal article" date="2013" name="Nat. Commun.">
        <title>Genome analysis reveals insights into physiology and longevity of the Brandt's bat Myotis brandtii.</title>
        <authorList>
            <person name="Seim I."/>
            <person name="Fang X."/>
            <person name="Xiong Z."/>
            <person name="Lobanov A.V."/>
            <person name="Huang Z."/>
            <person name="Ma S."/>
            <person name="Feng Y."/>
            <person name="Turanov A.A."/>
            <person name="Zhu Y."/>
            <person name="Lenz T.L."/>
            <person name="Gerashchenko M.V."/>
            <person name="Fan D."/>
            <person name="Hee Yim S."/>
            <person name="Yao X."/>
            <person name="Jordan D."/>
            <person name="Xiong Y."/>
            <person name="Ma Y."/>
            <person name="Lyapunov A.N."/>
            <person name="Chen G."/>
            <person name="Kulakova O.I."/>
            <person name="Sun Y."/>
            <person name="Lee S.G."/>
            <person name="Bronson R.T."/>
            <person name="Moskalev A.A."/>
            <person name="Sunyaev S.R."/>
            <person name="Zhang G."/>
            <person name="Krogh A."/>
            <person name="Wang J."/>
            <person name="Gladyshev V.N."/>
        </authorList>
    </citation>
    <scope>NUCLEOTIDE SEQUENCE [LARGE SCALE GENOMIC DNA]</scope>
</reference>
<protein>
    <recommendedName>
        <fullName evidence="15">Interleukin-1</fullName>
    </recommendedName>
</protein>
<feature type="domain" description="Interleukin-1 propeptide" evidence="17">
    <location>
        <begin position="1"/>
        <end position="108"/>
    </location>
</feature>
<keyword evidence="7 15" id="KW-0964">Secreted</keyword>
<accession>S7Q8Z4</accession>
<dbReference type="GO" id="GO:0005149">
    <property type="term" value="F:interleukin-1 receptor binding"/>
    <property type="evidence" value="ECO:0007669"/>
    <property type="project" value="UniProtKB-UniRule"/>
</dbReference>
<evidence type="ECO:0000256" key="10">
    <source>
        <dbReference type="ARBA" id="ARBA00023180"/>
    </source>
</evidence>
<dbReference type="InterPro" id="IPR029197">
    <property type="entry name" value="CKAP2_C"/>
</dbReference>
<dbReference type="GO" id="GO:0005125">
    <property type="term" value="F:cytokine activity"/>
    <property type="evidence" value="ECO:0007669"/>
    <property type="project" value="UniProtKB-UniRule"/>
</dbReference>
<evidence type="ECO:0000256" key="4">
    <source>
        <dbReference type="ARBA" id="ARBA00010448"/>
    </source>
</evidence>
<dbReference type="PANTHER" id="PTHR47078">
    <property type="entry name" value="CYTOSKELETON-ASSOCIATED PROTEIN 2-LIKE"/>
    <property type="match status" value="1"/>
</dbReference>
<dbReference type="PANTHER" id="PTHR47078:SF1">
    <property type="entry name" value="CYTOSKELETON-ASSOCIATED PROTEIN 2-LIKE"/>
    <property type="match status" value="1"/>
</dbReference>
<evidence type="ECO:0000256" key="15">
    <source>
        <dbReference type="RuleBase" id="RU003753"/>
    </source>
</evidence>
<feature type="domain" description="Cytoskeleton-associated protein 2 C-terminal" evidence="18">
    <location>
        <begin position="653"/>
        <end position="839"/>
    </location>
</feature>
<dbReference type="InterPro" id="IPR052855">
    <property type="entry name" value="CKAP2-like"/>
</dbReference>
<dbReference type="PRINTS" id="PR01357">
    <property type="entry name" value="INTRLEUKN1AB"/>
</dbReference>
<keyword evidence="20" id="KW-1185">Reference proteome</keyword>
<dbReference type="SMART" id="SM00125">
    <property type="entry name" value="IL1"/>
    <property type="match status" value="1"/>
</dbReference>
<dbReference type="SUPFAM" id="SSF50353">
    <property type="entry name" value="Cytokine"/>
    <property type="match status" value="1"/>
</dbReference>
<evidence type="ECO:0000313" key="20">
    <source>
        <dbReference type="Proteomes" id="UP000052978"/>
    </source>
</evidence>
<keyword evidence="6 15" id="KW-0202">Cytokine</keyword>
<dbReference type="Proteomes" id="UP000052978">
    <property type="component" value="Unassembled WGS sequence"/>
</dbReference>
<dbReference type="PRINTS" id="PR01358">
    <property type="entry name" value="INTRLEUKIN1A"/>
</dbReference>
<evidence type="ECO:0000256" key="12">
    <source>
        <dbReference type="ARBA" id="ARBA00023212"/>
    </source>
</evidence>
<evidence type="ECO:0000259" key="18">
    <source>
        <dbReference type="Pfam" id="PF15297"/>
    </source>
</evidence>
<dbReference type="InterPro" id="IPR003295">
    <property type="entry name" value="IL-1_alpha"/>
</dbReference>
<evidence type="ECO:0000256" key="2">
    <source>
        <dbReference type="ARBA" id="ARBA00004613"/>
    </source>
</evidence>
<proteinExistence type="inferred from homology"/>
<keyword evidence="8" id="KW-0597">Phosphoprotein</keyword>
<feature type="domain" description="Cytoskeleton-associated protein 2 C-terminal" evidence="18">
    <location>
        <begin position="878"/>
        <end position="934"/>
    </location>
</feature>
<comment type="subcellular location">
    <subcellularLocation>
        <location evidence="1">Cytoplasm</location>
        <location evidence="1">Cytoskeleton</location>
    </subcellularLocation>
    <subcellularLocation>
        <location evidence="2 15">Secreted</location>
    </subcellularLocation>
</comment>
<keyword evidence="12" id="KW-0206">Cytoskeleton</keyword>
<dbReference type="PRINTS" id="PR00264">
    <property type="entry name" value="INTERLEUKIN1"/>
</dbReference>
<feature type="compositionally biased region" description="Polar residues" evidence="16">
    <location>
        <begin position="549"/>
        <end position="573"/>
    </location>
</feature>
<dbReference type="InterPro" id="IPR000975">
    <property type="entry name" value="IL-1_fam"/>
</dbReference>
<evidence type="ECO:0000259" key="17">
    <source>
        <dbReference type="Pfam" id="PF02394"/>
    </source>
</evidence>
<dbReference type="AlphaFoldDB" id="S7Q8Z4"/>
<keyword evidence="10" id="KW-0325">Glycoprotein</keyword>
<keyword evidence="13 15" id="KW-0497">Mitogen</keyword>
<feature type="compositionally biased region" description="Basic and acidic residues" evidence="16">
    <location>
        <begin position="364"/>
        <end position="382"/>
    </location>
</feature>
<feature type="compositionally biased region" description="Polar residues" evidence="16">
    <location>
        <begin position="474"/>
        <end position="487"/>
    </location>
</feature>
<comment type="similarity">
    <text evidence="4 15">Belongs to the IL-1 family.</text>
</comment>
<gene>
    <name evidence="19" type="ORF">D623_10002799</name>
</gene>
<evidence type="ECO:0000256" key="8">
    <source>
        <dbReference type="ARBA" id="ARBA00022553"/>
    </source>
</evidence>
<keyword evidence="5" id="KW-0963">Cytoplasm</keyword>
<organism evidence="19 20">
    <name type="scientific">Myotis brandtii</name>
    <name type="common">Brandt's bat</name>
    <dbReference type="NCBI Taxonomy" id="109478"/>
    <lineage>
        <taxon>Eukaryota</taxon>
        <taxon>Metazoa</taxon>
        <taxon>Chordata</taxon>
        <taxon>Craniata</taxon>
        <taxon>Vertebrata</taxon>
        <taxon>Euteleostomi</taxon>
        <taxon>Mammalia</taxon>
        <taxon>Eutheria</taxon>
        <taxon>Laurasiatheria</taxon>
        <taxon>Chiroptera</taxon>
        <taxon>Yangochiroptera</taxon>
        <taxon>Vespertilionidae</taxon>
        <taxon>Myotis</taxon>
    </lineage>
</organism>
<dbReference type="Pfam" id="PF15297">
    <property type="entry name" value="CKAP2_C"/>
    <property type="match status" value="2"/>
</dbReference>
<dbReference type="InterPro" id="IPR008996">
    <property type="entry name" value="IL1/FGF"/>
</dbReference>
<dbReference type="eggNOG" id="ENOG502RZUT">
    <property type="taxonomic scope" value="Eukaryota"/>
</dbReference>
<dbReference type="Pfam" id="PF00340">
    <property type="entry name" value="IL1"/>
    <property type="match status" value="1"/>
</dbReference>
<dbReference type="GO" id="GO:0005829">
    <property type="term" value="C:cytosol"/>
    <property type="evidence" value="ECO:0007669"/>
    <property type="project" value="UniProtKB-UniRule"/>
</dbReference>
<feature type="region of interest" description="Disordered" evidence="16">
    <location>
        <begin position="275"/>
        <end position="412"/>
    </location>
</feature>
<name>S7Q8Z4_MYOBR</name>